<comment type="caution">
    <text evidence="3">The sequence shown here is derived from an EMBL/GenBank/DDBJ whole genome shotgun (WGS) entry which is preliminary data.</text>
</comment>
<evidence type="ECO:0000313" key="3">
    <source>
        <dbReference type="EMBL" id="MBN4067103.1"/>
    </source>
</evidence>
<dbReference type="PANTHER" id="PTHR46112:SF3">
    <property type="entry name" value="AMINOPEPTIDASE YPDF"/>
    <property type="match status" value="1"/>
</dbReference>
<feature type="domain" description="Creatinase N-terminal" evidence="2">
    <location>
        <begin position="8"/>
        <end position="130"/>
    </location>
</feature>
<evidence type="ECO:0000259" key="1">
    <source>
        <dbReference type="Pfam" id="PF00557"/>
    </source>
</evidence>
<evidence type="ECO:0000259" key="2">
    <source>
        <dbReference type="Pfam" id="PF01321"/>
    </source>
</evidence>
<dbReference type="CDD" id="cd01092">
    <property type="entry name" value="APP-like"/>
    <property type="match status" value="1"/>
</dbReference>
<dbReference type="InterPro" id="IPR000587">
    <property type="entry name" value="Creatinase_N"/>
</dbReference>
<dbReference type="InterPro" id="IPR001714">
    <property type="entry name" value="Pept_M24_MAP"/>
</dbReference>
<dbReference type="PANTHER" id="PTHR46112">
    <property type="entry name" value="AMINOPEPTIDASE"/>
    <property type="match status" value="1"/>
</dbReference>
<reference evidence="3 4" key="1">
    <citation type="submission" date="2021-02" db="EMBL/GenBank/DDBJ databases">
        <title>Activity-based single-cell genomes from oceanic crustal fluid captures similar information to metagenomic and metatranscriptomic surveys with orders of magnitude less sampling.</title>
        <authorList>
            <person name="D'Angelo T.S."/>
            <person name="Orcutt B.N."/>
        </authorList>
    </citation>
    <scope>NUCLEOTIDE SEQUENCE [LARGE SCALE GENOMIC DNA]</scope>
    <source>
        <strain evidence="3">AH-315-G07</strain>
    </source>
</reference>
<dbReference type="Proteomes" id="UP000722121">
    <property type="component" value="Unassembled WGS sequence"/>
</dbReference>
<dbReference type="SUPFAM" id="SSF55920">
    <property type="entry name" value="Creatinase/aminopeptidase"/>
    <property type="match status" value="1"/>
</dbReference>
<dbReference type="InterPro" id="IPR036005">
    <property type="entry name" value="Creatinase/aminopeptidase-like"/>
</dbReference>
<keyword evidence="3" id="KW-0645">Protease</keyword>
<feature type="domain" description="Peptidase M24" evidence="1">
    <location>
        <begin position="137"/>
        <end position="343"/>
    </location>
</feature>
<dbReference type="InterPro" id="IPR000994">
    <property type="entry name" value="Pept_M24"/>
</dbReference>
<evidence type="ECO:0000313" key="4">
    <source>
        <dbReference type="Proteomes" id="UP000722121"/>
    </source>
</evidence>
<dbReference type="EMBL" id="JAFITR010000065">
    <property type="protein sequence ID" value="MBN4067103.1"/>
    <property type="molecule type" value="Genomic_DNA"/>
</dbReference>
<dbReference type="Pfam" id="PF00557">
    <property type="entry name" value="Peptidase_M24"/>
    <property type="match status" value="1"/>
</dbReference>
<gene>
    <name evidence="3" type="ORF">JYU14_03365</name>
</gene>
<dbReference type="Pfam" id="PF01321">
    <property type="entry name" value="Creatinase_N"/>
    <property type="match status" value="1"/>
</dbReference>
<proteinExistence type="predicted"/>
<keyword evidence="3" id="KW-0031">Aminopeptidase</keyword>
<accession>A0ABS3ATY6</accession>
<keyword evidence="3" id="KW-0378">Hydrolase</keyword>
<sequence length="361" mass="40113">MSEEYSRRLKAVGAMIKRHAVDALLIEEPCDLYYLTGLTLSLGKILVDKKGKAHLFVDPRYYNLCRAKSPLAVEKLESFFDCAKKSVGKGARLGFESKRTTYASYAKLKKELQGRTLVPLNETMAVVRSIKDEEEIEKLRAAAELTVGGFEYVQSILDEGITEKEVARQLEIFLLQNGAEAMAFETIVAFGKNSAYPHYRPEDVPLVDNSPILIDFGIVLNHYRSDTTRMLFFGDVDPELQRVYTVVCNALLKAVEIARPGVSNKMLDKEVRDYIAAEGYGDAFLHSLGHGIGIETHEMPHISSSPHAEEVTLEQGMVFTIEPGIYLSDKGGVRLENTVVIDEEGCEDITGIPLLRFKGGG</sequence>
<dbReference type="InterPro" id="IPR050659">
    <property type="entry name" value="Peptidase_M24B"/>
</dbReference>
<dbReference type="InterPro" id="IPR029149">
    <property type="entry name" value="Creatin/AminoP/Spt16_N"/>
</dbReference>
<dbReference type="GO" id="GO:0004177">
    <property type="term" value="F:aminopeptidase activity"/>
    <property type="evidence" value="ECO:0007669"/>
    <property type="project" value="UniProtKB-KW"/>
</dbReference>
<dbReference type="Gene3D" id="3.90.230.10">
    <property type="entry name" value="Creatinase/methionine aminopeptidase superfamily"/>
    <property type="match status" value="1"/>
</dbReference>
<dbReference type="SUPFAM" id="SSF53092">
    <property type="entry name" value="Creatinase/prolidase N-terminal domain"/>
    <property type="match status" value="1"/>
</dbReference>
<keyword evidence="4" id="KW-1185">Reference proteome</keyword>
<name>A0ABS3ATY6_9BACT</name>
<protein>
    <submittedName>
        <fullName evidence="3">Aminopeptidase P family protein</fullName>
    </submittedName>
</protein>
<dbReference type="PRINTS" id="PR00599">
    <property type="entry name" value="MAPEPTIDASE"/>
</dbReference>
<organism evidence="3 4">
    <name type="scientific">Simkania negevensis</name>
    <dbReference type="NCBI Taxonomy" id="83561"/>
    <lineage>
        <taxon>Bacteria</taxon>
        <taxon>Pseudomonadati</taxon>
        <taxon>Chlamydiota</taxon>
        <taxon>Chlamydiia</taxon>
        <taxon>Parachlamydiales</taxon>
        <taxon>Simkaniaceae</taxon>
        <taxon>Simkania</taxon>
    </lineage>
</organism>
<dbReference type="Gene3D" id="3.40.350.10">
    <property type="entry name" value="Creatinase/prolidase N-terminal domain"/>
    <property type="match status" value="1"/>
</dbReference>